<sequence>MGNLVTLPHTEAHLGLNTEVGQYLTFVVAGERLAVPIEVVKEIIELPTITRVPLTPDAIRGVINLRGSVVPVIDLGARLGRSPIVPTRRSCIVLVEVQAVGEAQVLGMLVDEVKNILEIGRDDIKPPPSFGATIRTDFIAAMGRVDEAFVVILEVDHLLSIQELAALRALSGQEADPGIEDGTAGS</sequence>
<dbReference type="Gene3D" id="2.30.30.40">
    <property type="entry name" value="SH3 Domains"/>
    <property type="match status" value="1"/>
</dbReference>
<dbReference type="Pfam" id="PF01584">
    <property type="entry name" value="CheW"/>
    <property type="match status" value="1"/>
</dbReference>
<dbReference type="GO" id="GO:0006935">
    <property type="term" value="P:chemotaxis"/>
    <property type="evidence" value="ECO:0007669"/>
    <property type="project" value="InterPro"/>
</dbReference>
<dbReference type="KEGG" id="cjap:GWK36_02025"/>
<dbReference type="EMBL" id="CP048029">
    <property type="protein sequence ID" value="QIK36977.1"/>
    <property type="molecule type" value="Genomic_DNA"/>
</dbReference>
<organism evidence="2 3">
    <name type="scientific">Caldichromatium japonicum</name>
    <dbReference type="NCBI Taxonomy" id="2699430"/>
    <lineage>
        <taxon>Bacteria</taxon>
        <taxon>Pseudomonadati</taxon>
        <taxon>Pseudomonadota</taxon>
        <taxon>Gammaproteobacteria</taxon>
        <taxon>Chromatiales</taxon>
        <taxon>Chromatiaceae</taxon>
        <taxon>Caldichromatium</taxon>
    </lineage>
</organism>
<dbReference type="InterPro" id="IPR036061">
    <property type="entry name" value="CheW-like_dom_sf"/>
</dbReference>
<accession>A0A6G7VB10</accession>
<dbReference type="GO" id="GO:0007165">
    <property type="term" value="P:signal transduction"/>
    <property type="evidence" value="ECO:0007669"/>
    <property type="project" value="InterPro"/>
</dbReference>
<evidence type="ECO:0000259" key="1">
    <source>
        <dbReference type="PROSITE" id="PS50851"/>
    </source>
</evidence>
<dbReference type="GO" id="GO:0005829">
    <property type="term" value="C:cytosol"/>
    <property type="evidence" value="ECO:0007669"/>
    <property type="project" value="TreeGrafter"/>
</dbReference>
<protein>
    <submittedName>
        <fullName evidence="2">Purine-binding chemotaxis protein CheW</fullName>
    </submittedName>
</protein>
<dbReference type="Gene3D" id="2.40.50.180">
    <property type="entry name" value="CheA-289, Domain 4"/>
    <property type="match status" value="1"/>
</dbReference>
<dbReference type="AlphaFoldDB" id="A0A6G7VB10"/>
<feature type="domain" description="CheW-like" evidence="1">
    <location>
        <begin position="20"/>
        <end position="164"/>
    </location>
</feature>
<dbReference type="SUPFAM" id="SSF50341">
    <property type="entry name" value="CheW-like"/>
    <property type="match status" value="1"/>
</dbReference>
<dbReference type="SMART" id="SM00260">
    <property type="entry name" value="CheW"/>
    <property type="match status" value="1"/>
</dbReference>
<proteinExistence type="predicted"/>
<dbReference type="InterPro" id="IPR039315">
    <property type="entry name" value="CheW"/>
</dbReference>
<dbReference type="InterPro" id="IPR002545">
    <property type="entry name" value="CheW-lke_dom"/>
</dbReference>
<dbReference type="PANTHER" id="PTHR22617">
    <property type="entry name" value="CHEMOTAXIS SENSOR HISTIDINE KINASE-RELATED"/>
    <property type="match status" value="1"/>
</dbReference>
<dbReference type="Proteomes" id="UP000502699">
    <property type="component" value="Chromosome"/>
</dbReference>
<keyword evidence="3" id="KW-1185">Reference proteome</keyword>
<evidence type="ECO:0000313" key="3">
    <source>
        <dbReference type="Proteomes" id="UP000502699"/>
    </source>
</evidence>
<evidence type="ECO:0000313" key="2">
    <source>
        <dbReference type="EMBL" id="QIK36977.1"/>
    </source>
</evidence>
<name>A0A6G7VB10_9GAMM</name>
<gene>
    <name evidence="2" type="ORF">GWK36_02025</name>
</gene>
<dbReference type="PANTHER" id="PTHR22617:SF41">
    <property type="entry name" value="CHEMOTAXIS SIGNAL TRANSDUCTION SYSTEM ADAPTOR PROTEIN CHEW"/>
    <property type="match status" value="1"/>
</dbReference>
<dbReference type="PROSITE" id="PS50851">
    <property type="entry name" value="CHEW"/>
    <property type="match status" value="1"/>
</dbReference>
<reference evidence="3" key="1">
    <citation type="submission" date="2020-01" db="EMBL/GenBank/DDBJ databases">
        <title>Caldichromatium gen. nov., sp. nov., a thermophilic purple sulfur bacterium member of the family Chromatiaceae isolated from Nakabusa hot spring, Japan.</title>
        <authorList>
            <person name="Saini M.K."/>
            <person name="Hanada S."/>
            <person name="Tank M."/>
        </authorList>
    </citation>
    <scope>NUCLEOTIDE SEQUENCE [LARGE SCALE GENOMIC DNA]</scope>
    <source>
        <strain evidence="3">No.7</strain>
    </source>
</reference>